<accession>A0AAW1ZS27</accession>
<keyword evidence="5" id="KW-1185">Reference proteome</keyword>
<dbReference type="PROSITE" id="PS50118">
    <property type="entry name" value="HMG_BOX_2"/>
    <property type="match status" value="1"/>
</dbReference>
<dbReference type="PANTHER" id="PTHR17609:SF2">
    <property type="entry name" value="HMG DOMAIN-CONTAINING PROTEIN 3"/>
    <property type="match status" value="1"/>
</dbReference>
<feature type="DNA-binding region" description="HMG box" evidence="1">
    <location>
        <begin position="38"/>
        <end position="95"/>
    </location>
</feature>
<dbReference type="Pfam" id="PF00505">
    <property type="entry name" value="HMG_box"/>
    <property type="match status" value="1"/>
</dbReference>
<dbReference type="Pfam" id="PF18717">
    <property type="entry name" value="CxC4"/>
    <property type="match status" value="1"/>
</dbReference>
<feature type="region of interest" description="Disordered" evidence="2">
    <location>
        <begin position="21"/>
        <end position="40"/>
    </location>
</feature>
<sequence length="1259" mass="138354">MEAIYGEMEVESCYTLLELPSPKKKRKSKSSMENSDKPKKPRSAYLLYYFDVHQSVQQEHPDLPQSEINKCISDSWKRLNVADRGYYLERARMEKDGVDPSSQSAAASSQDVPGFRKILPRANYVLLPKTSAGGERAEGECEMDALADGAVDGAPRVSAQEPLVSPMTLGSEVELSEQCIAIEALSEDTAASQNSSVSDRLMSLGQDCHKAATLLMKREESQVSYGDVGIAIENGMEGGALMPQIKADATHLVAIIPNQGLENKVINTASPIMMFPVMSTVKPEPKPSFKLPIKYTRRGWGSCTTPGCVFSYVTRHKPPQCPDCGQHLGGKWVATAKRSSVKSTPSSGKQCDDSKPPDHPTDSETSRDTEQTQDQTNASVITQKTSSDKAQDGGTAAARRGGRRKREQMNAVSAQQTLDGAIVNRSDGAQSAECTAVLALGGGQIQVITREKNSSIVQKRRIRAILPAPAQNNASGQSTVVQWITVPPDKVKTDASIIRAVKPSPSEHMTSLKPSTLKQLGHMITPSASDQKPITVSSNQYIITDNGVKILSMVPFKKSAGSSLALGLSTARGRGRCKNPACDYVYKNRHKPQNCPSCGCELANKPAKKSKLVPSAEDVSSSALLLDSSQPLSGAQKEQQRHSTVSLLRSCLQFPESESELQDVFSLIHELNSQEKDTEESNGWPSFYESAATHCSLCQYPLFKGDQSSVAGLEECWLLTDLLIRPVTLQLKVCTNLQCLAIHSFTDLHPGVFNVGNKLLVTLDLFFKMRHQIRVGDEPAHAALSLIKHSQTLSDGVLSSEQVSHVLDLFCSGYWAFECLTVRDYNDMICGVCGIAPKLEIAQRNTNNALLLKNVEFTWPDFQAPDEVHVDEFWLTMENEALEQAAFPSSIPLTRFDASIIAPFIPPLMRNTVAINTEKDKITSDTQHRGDPSVLVRLIHEGRLIPDQMDLHSEEELRDVLEKCGIPAAEDSAKDGLLESVSLLYSLTQNGLWTARQPQALMTAGKISKVCPHQVVCGSKYIVRRESARDHLDLLLSSRFWPPVYVADCAQKVALCTDVLYPELASQMWGNNQGCFSDPTTTPQYVSCSELQDQPYSLDLTAAESNPHLHPLTKSTSRWIVRPDRPNTPHDAHHAMSLCKELEPYAGMVTEMCDQSEGETSNNDSVAVRRKALVFENAAYYYLYNRLLDFMSSRDIVNQQITEVLSACQPGEVVMIRDALYKLGVAQINSDQQEVEEEGVGGELEKHSDGIVFEEVMID</sequence>
<evidence type="ECO:0000259" key="3">
    <source>
        <dbReference type="PROSITE" id="PS50118"/>
    </source>
</evidence>
<evidence type="ECO:0000313" key="5">
    <source>
        <dbReference type="Proteomes" id="UP001479290"/>
    </source>
</evidence>
<evidence type="ECO:0000313" key="4">
    <source>
        <dbReference type="EMBL" id="KAK9963663.1"/>
    </source>
</evidence>
<gene>
    <name evidence="4" type="ORF">ABG768_006831</name>
</gene>
<reference evidence="4 5" key="1">
    <citation type="submission" date="2024-05" db="EMBL/GenBank/DDBJ databases">
        <title>A high-quality chromosomal-level genome assembly of Topmouth culter (Culter alburnus).</title>
        <authorList>
            <person name="Zhao H."/>
        </authorList>
    </citation>
    <scope>NUCLEOTIDE SEQUENCE [LARGE SCALE GENOMIC DNA]</scope>
    <source>
        <strain evidence="4">CATC2023</strain>
        <tissue evidence="4">Muscle</tissue>
    </source>
</reference>
<dbReference type="Proteomes" id="UP001479290">
    <property type="component" value="Unassembled WGS sequence"/>
</dbReference>
<proteinExistence type="predicted"/>
<evidence type="ECO:0000256" key="2">
    <source>
        <dbReference type="SAM" id="MobiDB-lite"/>
    </source>
</evidence>
<keyword evidence="1" id="KW-0238">DNA-binding</keyword>
<feature type="region of interest" description="Disordered" evidence="2">
    <location>
        <begin position="335"/>
        <end position="414"/>
    </location>
</feature>
<dbReference type="InterPro" id="IPR036910">
    <property type="entry name" value="HMG_box_dom_sf"/>
</dbReference>
<dbReference type="GO" id="GO:0005634">
    <property type="term" value="C:nucleus"/>
    <property type="evidence" value="ECO:0007669"/>
    <property type="project" value="UniProtKB-UniRule"/>
</dbReference>
<feature type="domain" description="HMG box" evidence="3">
    <location>
        <begin position="38"/>
        <end position="95"/>
    </location>
</feature>
<dbReference type="GO" id="GO:0003677">
    <property type="term" value="F:DNA binding"/>
    <property type="evidence" value="ECO:0007669"/>
    <property type="project" value="UniProtKB-UniRule"/>
</dbReference>
<protein>
    <recommendedName>
        <fullName evidence="3">HMG box domain-containing protein</fullName>
    </recommendedName>
</protein>
<feature type="compositionally biased region" description="Basic and acidic residues" evidence="2">
    <location>
        <begin position="350"/>
        <end position="370"/>
    </location>
</feature>
<feature type="compositionally biased region" description="Polar residues" evidence="2">
    <location>
        <begin position="372"/>
        <end position="385"/>
    </location>
</feature>
<dbReference type="InterPro" id="IPR039598">
    <property type="entry name" value="HMGXB3"/>
</dbReference>
<dbReference type="SUPFAM" id="SSF47095">
    <property type="entry name" value="HMG-box"/>
    <property type="match status" value="1"/>
</dbReference>
<dbReference type="EMBL" id="JAWDJR010000014">
    <property type="protein sequence ID" value="KAK9963663.1"/>
    <property type="molecule type" value="Genomic_DNA"/>
</dbReference>
<feature type="compositionally biased region" description="Polar residues" evidence="2">
    <location>
        <begin position="337"/>
        <end position="349"/>
    </location>
</feature>
<keyword evidence="1" id="KW-0539">Nucleus</keyword>
<evidence type="ECO:0000256" key="1">
    <source>
        <dbReference type="PROSITE-ProRule" id="PRU00267"/>
    </source>
</evidence>
<name>A0AAW1ZS27_CULAL</name>
<dbReference type="AlphaFoldDB" id="A0AAW1ZS27"/>
<organism evidence="4 5">
    <name type="scientific">Culter alburnus</name>
    <name type="common">Topmouth culter</name>
    <dbReference type="NCBI Taxonomy" id="194366"/>
    <lineage>
        <taxon>Eukaryota</taxon>
        <taxon>Metazoa</taxon>
        <taxon>Chordata</taxon>
        <taxon>Craniata</taxon>
        <taxon>Vertebrata</taxon>
        <taxon>Euteleostomi</taxon>
        <taxon>Actinopterygii</taxon>
        <taxon>Neopterygii</taxon>
        <taxon>Teleostei</taxon>
        <taxon>Ostariophysi</taxon>
        <taxon>Cypriniformes</taxon>
        <taxon>Xenocyprididae</taxon>
        <taxon>Xenocypridinae</taxon>
        <taxon>Culter</taxon>
    </lineage>
</organism>
<dbReference type="PANTHER" id="PTHR17609">
    <property type="entry name" value="HMG DOMAIN-CONTAINING PROTEIN 3"/>
    <property type="match status" value="1"/>
</dbReference>
<dbReference type="SMART" id="SM00398">
    <property type="entry name" value="HMG"/>
    <property type="match status" value="1"/>
</dbReference>
<comment type="caution">
    <text evidence="4">The sequence shown here is derived from an EMBL/GenBank/DDBJ whole genome shotgun (WGS) entry which is preliminary data.</text>
</comment>
<dbReference type="Gene3D" id="1.10.30.10">
    <property type="entry name" value="High mobility group box domain"/>
    <property type="match status" value="1"/>
</dbReference>
<dbReference type="InterPro" id="IPR040648">
    <property type="entry name" value="HMGXB3_CxC4"/>
</dbReference>
<dbReference type="InterPro" id="IPR009071">
    <property type="entry name" value="HMG_box_dom"/>
</dbReference>